<dbReference type="VEuPathDB" id="FungiDB:JI435_414330"/>
<dbReference type="AlphaFoldDB" id="A0A7U2F744"/>
<proteinExistence type="predicted"/>
<dbReference type="Proteomes" id="UP000663193">
    <property type="component" value="Chromosome 10"/>
</dbReference>
<accession>A0A7U2F744</accession>
<feature type="compositionally biased region" description="Basic residues" evidence="1">
    <location>
        <begin position="10"/>
        <end position="20"/>
    </location>
</feature>
<evidence type="ECO:0000313" key="2">
    <source>
        <dbReference type="EMBL" id="QRC99970.1"/>
    </source>
</evidence>
<organism evidence="2 3">
    <name type="scientific">Phaeosphaeria nodorum (strain SN15 / ATCC MYA-4574 / FGSC 10173)</name>
    <name type="common">Glume blotch fungus</name>
    <name type="synonym">Parastagonospora nodorum</name>
    <dbReference type="NCBI Taxonomy" id="321614"/>
    <lineage>
        <taxon>Eukaryota</taxon>
        <taxon>Fungi</taxon>
        <taxon>Dikarya</taxon>
        <taxon>Ascomycota</taxon>
        <taxon>Pezizomycotina</taxon>
        <taxon>Dothideomycetes</taxon>
        <taxon>Pleosporomycetidae</taxon>
        <taxon>Pleosporales</taxon>
        <taxon>Pleosporineae</taxon>
        <taxon>Phaeosphaeriaceae</taxon>
        <taxon>Parastagonospora</taxon>
    </lineage>
</organism>
<feature type="region of interest" description="Disordered" evidence="1">
    <location>
        <begin position="1"/>
        <end position="20"/>
    </location>
</feature>
<name>A0A7U2F744_PHANO</name>
<dbReference type="EMBL" id="CP069032">
    <property type="protein sequence ID" value="QRC99970.1"/>
    <property type="molecule type" value="Genomic_DNA"/>
</dbReference>
<sequence length="86" mass="10062">MLTTADKAWRKFKRSSPPRKVPRHSIHHFQCVLEPISRAYYGLCALKKRCMSALVWFRSLHEWHAQLAGPLHYCTRLIASCVCTHQ</sequence>
<gene>
    <name evidence="2" type="ORF">JI435_414330</name>
</gene>
<evidence type="ECO:0000256" key="1">
    <source>
        <dbReference type="SAM" id="MobiDB-lite"/>
    </source>
</evidence>
<reference evidence="3" key="1">
    <citation type="journal article" date="2021" name="BMC Genomics">
        <title>Chromosome-level genome assembly and manually-curated proteome of model necrotroph Parastagonospora nodorum Sn15 reveals a genome-wide trove of candidate effector homologs, and redundancy of virulence-related functions within an accessory chromosome.</title>
        <authorList>
            <person name="Bertazzoni S."/>
            <person name="Jones D.A.B."/>
            <person name="Phan H.T."/>
            <person name="Tan K.-C."/>
            <person name="Hane J.K."/>
        </authorList>
    </citation>
    <scope>NUCLEOTIDE SEQUENCE [LARGE SCALE GENOMIC DNA]</scope>
    <source>
        <strain evidence="3">SN15 / ATCC MYA-4574 / FGSC 10173)</strain>
    </source>
</reference>
<keyword evidence="3" id="KW-1185">Reference proteome</keyword>
<protein>
    <submittedName>
        <fullName evidence="2">Uncharacterized protein</fullName>
    </submittedName>
</protein>
<evidence type="ECO:0000313" key="3">
    <source>
        <dbReference type="Proteomes" id="UP000663193"/>
    </source>
</evidence>